<evidence type="ECO:0000313" key="4">
    <source>
        <dbReference type="Proteomes" id="UP000501812"/>
    </source>
</evidence>
<feature type="compositionally biased region" description="Basic and acidic residues" evidence="1">
    <location>
        <begin position="328"/>
        <end position="339"/>
    </location>
</feature>
<evidence type="ECO:0000256" key="2">
    <source>
        <dbReference type="SAM" id="SignalP"/>
    </source>
</evidence>
<gene>
    <name evidence="3" type="ORF">HHL09_02020</name>
</gene>
<reference evidence="3 4" key="1">
    <citation type="submission" date="2020-04" db="EMBL/GenBank/DDBJ databases">
        <title>Luteolibacter sp. G-1-1-1 isolated from soil.</title>
        <authorList>
            <person name="Dahal R.H."/>
        </authorList>
    </citation>
    <scope>NUCLEOTIDE SEQUENCE [LARGE SCALE GENOMIC DNA]</scope>
    <source>
        <strain evidence="3 4">G-1-1-1</strain>
    </source>
</reference>
<name>A0A858RDE4_9BACT</name>
<keyword evidence="2" id="KW-0732">Signal</keyword>
<sequence>MKTMLYPSLLLAALTGAGAAPQTEVQCIDGSRLKGNLVEIGPDTARLEADFLASPVPLKTEKILEISMAAKRGDFKGDHVATVTLSNGDTLRGELTGVSDKEISLSTWYAGDMKFRREMVDRLEIEDRPELFFSGPESIDGWTLDDPPSWNYEQGALRATGPGSVSRDVGKLPAKLRYAFDLAWRASPRFRFIFLSDDVQAGEPANCYMLDFTNSRFLQLTKRSSRTGVTQIGGFINIPEMQTKEKIRIEVLVDRKAGFIRLLVNGNVAQDWNDPDPEQGASSGGIHFNSRESANIRISRVEVTSWDGVVEGHAPDNGEGLMEDDEPPQPKEEPEPDPARIRLRNNDEVAGEMLGIESGKVKLKTRFGEVLLPVSRLRNFTLHTKDNRKNPDLYQIPKRYLGDVRAWFPDGTCVTFRLESSAEGRLKGYAQPFGDVAFDGNAFNRIEFNLYDPELEEARLSFQGWK</sequence>
<feature type="region of interest" description="Disordered" evidence="1">
    <location>
        <begin position="307"/>
        <end position="339"/>
    </location>
</feature>
<feature type="signal peptide" evidence="2">
    <location>
        <begin position="1"/>
        <end position="19"/>
    </location>
</feature>
<dbReference type="RefSeq" id="WP_169452829.1">
    <property type="nucleotide sequence ID" value="NZ_CP051774.1"/>
</dbReference>
<accession>A0A858RDE4</accession>
<evidence type="ECO:0000256" key="1">
    <source>
        <dbReference type="SAM" id="MobiDB-lite"/>
    </source>
</evidence>
<proteinExistence type="predicted"/>
<dbReference type="KEGG" id="luo:HHL09_02020"/>
<dbReference type="AlphaFoldDB" id="A0A858RDE4"/>
<evidence type="ECO:0000313" key="3">
    <source>
        <dbReference type="EMBL" id="QJE94608.1"/>
    </source>
</evidence>
<dbReference type="Proteomes" id="UP000501812">
    <property type="component" value="Chromosome"/>
</dbReference>
<organism evidence="3 4">
    <name type="scientific">Luteolibacter luteus</name>
    <dbReference type="NCBI Taxonomy" id="2728835"/>
    <lineage>
        <taxon>Bacteria</taxon>
        <taxon>Pseudomonadati</taxon>
        <taxon>Verrucomicrobiota</taxon>
        <taxon>Verrucomicrobiia</taxon>
        <taxon>Verrucomicrobiales</taxon>
        <taxon>Verrucomicrobiaceae</taxon>
        <taxon>Luteolibacter</taxon>
    </lineage>
</organism>
<protein>
    <submittedName>
        <fullName evidence="3">Uncharacterized protein</fullName>
    </submittedName>
</protein>
<feature type="chain" id="PRO_5032538113" evidence="2">
    <location>
        <begin position="20"/>
        <end position="466"/>
    </location>
</feature>
<dbReference type="EMBL" id="CP051774">
    <property type="protein sequence ID" value="QJE94608.1"/>
    <property type="molecule type" value="Genomic_DNA"/>
</dbReference>
<keyword evidence="4" id="KW-1185">Reference proteome</keyword>